<evidence type="ECO:0000313" key="15">
    <source>
        <dbReference type="Proteomes" id="UP000818029"/>
    </source>
</evidence>
<keyword evidence="8 12" id="KW-0067">ATP-binding</keyword>
<dbReference type="InterPro" id="IPR008271">
    <property type="entry name" value="Ser/Thr_kinase_AS"/>
</dbReference>
<evidence type="ECO:0000256" key="13">
    <source>
        <dbReference type="SAM" id="Phobius"/>
    </source>
</evidence>
<dbReference type="GeneID" id="107956413"/>
<dbReference type="Gene3D" id="2.60.120.430">
    <property type="entry name" value="Galactose-binding lectin"/>
    <property type="match status" value="2"/>
</dbReference>
<evidence type="ECO:0000256" key="7">
    <source>
        <dbReference type="ARBA" id="ARBA00022777"/>
    </source>
</evidence>
<keyword evidence="9 13" id="KW-1133">Transmembrane helix</keyword>
<dbReference type="InterPro" id="IPR011009">
    <property type="entry name" value="Kinase-like_dom_sf"/>
</dbReference>
<dbReference type="Gene3D" id="1.10.510.10">
    <property type="entry name" value="Transferase(Phosphotransferase) domain 1"/>
    <property type="match status" value="1"/>
</dbReference>
<feature type="binding site" evidence="12">
    <location>
        <position position="243"/>
    </location>
    <ligand>
        <name>ATP</name>
        <dbReference type="ChEBI" id="CHEBI:30616"/>
    </ligand>
</feature>
<protein>
    <submittedName>
        <fullName evidence="16">Receptor-like protein kinase FERONIA</fullName>
    </submittedName>
</protein>
<dbReference type="InterPro" id="IPR024788">
    <property type="entry name" value="Malectin-like_Carb-bd_dom"/>
</dbReference>
<dbReference type="Proteomes" id="UP000818029">
    <property type="component" value="Chromosome A07"/>
</dbReference>
<evidence type="ECO:0000256" key="3">
    <source>
        <dbReference type="ARBA" id="ARBA00022679"/>
    </source>
</evidence>
<keyword evidence="5" id="KW-0732">Signal</keyword>
<dbReference type="PROSITE" id="PS50011">
    <property type="entry name" value="PROTEIN_KINASE_DOM"/>
    <property type="match status" value="1"/>
</dbReference>
<evidence type="ECO:0000256" key="9">
    <source>
        <dbReference type="ARBA" id="ARBA00022989"/>
    </source>
</evidence>
<evidence type="ECO:0000256" key="4">
    <source>
        <dbReference type="ARBA" id="ARBA00022692"/>
    </source>
</evidence>
<reference evidence="16" key="2">
    <citation type="submission" date="2025-08" db="UniProtKB">
        <authorList>
            <consortium name="RefSeq"/>
        </authorList>
    </citation>
    <scope>IDENTIFICATION</scope>
</reference>
<reference evidence="15" key="1">
    <citation type="journal article" date="2020" name="Nat. Genet.">
        <title>Genomic diversifications of five Gossypium allopolyploid species and their impact on cotton improvement.</title>
        <authorList>
            <person name="Chen Z.J."/>
            <person name="Sreedasyam A."/>
            <person name="Ando A."/>
            <person name="Song Q."/>
            <person name="De Santiago L.M."/>
            <person name="Hulse-Kemp A.M."/>
            <person name="Ding M."/>
            <person name="Ye W."/>
            <person name="Kirkbride R.C."/>
            <person name="Jenkins J."/>
            <person name="Plott C."/>
            <person name="Lovell J."/>
            <person name="Lin Y.M."/>
            <person name="Vaughn R."/>
            <person name="Liu B."/>
            <person name="Simpson S."/>
            <person name="Scheffler B.E."/>
            <person name="Wen L."/>
            <person name="Saski C.A."/>
            <person name="Grover C.E."/>
            <person name="Hu G."/>
            <person name="Conover J.L."/>
            <person name="Carlson J.W."/>
            <person name="Shu S."/>
            <person name="Boston L.B."/>
            <person name="Williams M."/>
            <person name="Peterson D.G."/>
            <person name="McGee K."/>
            <person name="Jones D.C."/>
            <person name="Wendel J.F."/>
            <person name="Stelly D.M."/>
            <person name="Grimwood J."/>
            <person name="Schmutz J."/>
        </authorList>
    </citation>
    <scope>NUCLEOTIDE SEQUENCE [LARGE SCALE GENOMIC DNA]</scope>
    <source>
        <strain evidence="15">cv. TM-1</strain>
    </source>
</reference>
<dbReference type="PROSITE" id="PS00107">
    <property type="entry name" value="PROTEIN_KINASE_ATP"/>
    <property type="match status" value="1"/>
</dbReference>
<evidence type="ECO:0000256" key="10">
    <source>
        <dbReference type="ARBA" id="ARBA00023136"/>
    </source>
</evidence>
<sequence length="1146" mass="128311">MFAVSVLSRYMNCCNDQHFRAAKRVLRYIKGTIGHGVLFKRAENMKLIGYVDSDWAGSSDDMRSTSGYAFSLGSGMFCWSSKKQSLVAQSTAEAKYVAAASALASSPRLEAYYSSKTRNSLLLPLAPTDLHPIHAKCKIQEEKLANWWCRVCGWFDRHNFFIGLHGCSAAKKGNKLALLVDKSKRRESTRTLLLPDELCRHFSLDEIKAATNNFHDDLVVGKGGFGKVYKGFMDEGEKIVAIKRLNPESSQGIREFLTEIEMLSQLRHVHLVSLIGYCNEKREMILVYDFMSNGTLSDHLYSTSFAYDPLTWKQRLEICKGAATGLNYLHTEVRHTVIHRDVKTNNILLDDKFTAKVSDFGLPKEDPKAEVLITGIKGTRGYMDPEYARGHKLTEKSDVYAFGVVLFEVLCARKAVNTKLPEAQMSLAHWAKQCIADGTLYKGIDPYLIGKIAPECFKVFVEIAESCIADVGTDRPSMNDVMERLGFTIELQKAADAEMSKMEPASECSYPDIVFPVARGMDFDDESKVDSELDSNSVIFVASEQPAYVPTDNITLNCGATTDLLANDGRSWAADKTSKFGPFKSSHNKSQAYEANTQDGSETVPYMTVRVSRSEFKYTFPVTPAQKFVLLYFHAESYKEYDRSKAFFPVKAGSFTLLKNFSASLVANSKGRNWFPREFYLNVEDNEVLDLVFTPSRSASNDTYAFINGIEIVSMPTNLYYTPPDSGYVPFIGHSYPFPVENDTALEMAYRLNVEGKSISPNDDPGLFRLWSDDSLYMTKNSYVTVNTSMPINYTMIQRYTAPKMVYRTARTMGPSLAYNEKHNLSWRLPVGSGFKYMVRLHFCEPQDLINSPGDWTFKVFINNQTAEENADVIMWTGHARVSIFKDYVVFVSKEYITIDLHPIHHQYYDVILNGIEVFKLSNSDGNLGEPNPELRVAPPPPSDSFNSAGAKTKKRSLLIACVGCAAGLITIISLLVCMVVQQQRKGTSWLCWWVNQNEGKSTRTSLLPDELCRHFSLDEIKAATNNFHDDLVVGKCGFGKVFKGFIDEGEKIVAIKRLNLESSQGIGEFLIEIKMLFQLRHVHLQAFVLQQVQLLARTSSGDITTKQPCNICVAACLQAACTLSGDITAASCAACTLTKNIIAVW</sequence>
<keyword evidence="7" id="KW-0418">Kinase</keyword>
<evidence type="ECO:0000259" key="14">
    <source>
        <dbReference type="PROSITE" id="PS50011"/>
    </source>
</evidence>
<dbReference type="InterPro" id="IPR001245">
    <property type="entry name" value="Ser-Thr/Tyr_kinase_cat_dom"/>
</dbReference>
<keyword evidence="4 13" id="KW-0812">Transmembrane</keyword>
<keyword evidence="6 12" id="KW-0547">Nucleotide-binding</keyword>
<keyword evidence="3" id="KW-0808">Transferase</keyword>
<organism evidence="15 16">
    <name type="scientific">Gossypium hirsutum</name>
    <name type="common">Upland cotton</name>
    <name type="synonym">Gossypium mexicanum</name>
    <dbReference type="NCBI Taxonomy" id="3635"/>
    <lineage>
        <taxon>Eukaryota</taxon>
        <taxon>Viridiplantae</taxon>
        <taxon>Streptophyta</taxon>
        <taxon>Embryophyta</taxon>
        <taxon>Tracheophyta</taxon>
        <taxon>Spermatophyta</taxon>
        <taxon>Magnoliopsida</taxon>
        <taxon>eudicotyledons</taxon>
        <taxon>Gunneridae</taxon>
        <taxon>Pentapetalae</taxon>
        <taxon>rosids</taxon>
        <taxon>malvids</taxon>
        <taxon>Malvales</taxon>
        <taxon>Malvaceae</taxon>
        <taxon>Malvoideae</taxon>
        <taxon>Gossypium</taxon>
    </lineage>
</organism>
<dbReference type="InterPro" id="IPR000719">
    <property type="entry name" value="Prot_kinase_dom"/>
</dbReference>
<feature type="domain" description="Protein kinase" evidence="14">
    <location>
        <begin position="214"/>
        <end position="487"/>
    </location>
</feature>
<evidence type="ECO:0000256" key="5">
    <source>
        <dbReference type="ARBA" id="ARBA00022729"/>
    </source>
</evidence>
<dbReference type="CDD" id="cd09272">
    <property type="entry name" value="RNase_HI_RT_Ty1"/>
    <property type="match status" value="1"/>
</dbReference>
<dbReference type="SUPFAM" id="SSF56112">
    <property type="entry name" value="Protein kinase-like (PK-like)"/>
    <property type="match status" value="2"/>
</dbReference>
<dbReference type="InterPro" id="IPR045272">
    <property type="entry name" value="ANXUR1/2-like"/>
</dbReference>
<dbReference type="InterPro" id="IPR017441">
    <property type="entry name" value="Protein_kinase_ATP_BS"/>
</dbReference>
<keyword evidence="2" id="KW-0723">Serine/threonine-protein kinase</keyword>
<evidence type="ECO:0000256" key="11">
    <source>
        <dbReference type="ARBA" id="ARBA00023180"/>
    </source>
</evidence>
<dbReference type="Pfam" id="PF07714">
    <property type="entry name" value="PK_Tyr_Ser-Thr"/>
    <property type="match status" value="1"/>
</dbReference>
<dbReference type="Gene3D" id="3.30.200.20">
    <property type="entry name" value="Phosphorylase Kinase, domain 1"/>
    <property type="match status" value="2"/>
</dbReference>
<evidence type="ECO:0000256" key="6">
    <source>
        <dbReference type="ARBA" id="ARBA00022741"/>
    </source>
</evidence>
<dbReference type="RefSeq" id="XP_040930124.1">
    <property type="nucleotide sequence ID" value="XM_041074190.1"/>
</dbReference>
<evidence type="ECO:0000256" key="8">
    <source>
        <dbReference type="ARBA" id="ARBA00022840"/>
    </source>
</evidence>
<keyword evidence="10 13" id="KW-0472">Membrane</keyword>
<gene>
    <name evidence="16" type="primary">LOC107956413</name>
</gene>
<dbReference type="Pfam" id="PF12819">
    <property type="entry name" value="Malectin_like"/>
    <property type="match status" value="1"/>
</dbReference>
<dbReference type="PANTHER" id="PTHR34590">
    <property type="entry name" value="OS03G0124300 PROTEIN-RELATED"/>
    <property type="match status" value="1"/>
</dbReference>
<accession>A0ABM2YHU9</accession>
<evidence type="ECO:0000256" key="1">
    <source>
        <dbReference type="ARBA" id="ARBA00004479"/>
    </source>
</evidence>
<dbReference type="PROSITE" id="PS00108">
    <property type="entry name" value="PROTEIN_KINASE_ST"/>
    <property type="match status" value="1"/>
</dbReference>
<keyword evidence="15" id="KW-1185">Reference proteome</keyword>
<name>A0ABM2YHU9_GOSHI</name>
<dbReference type="CDD" id="cd14066">
    <property type="entry name" value="STKc_IRAK"/>
    <property type="match status" value="1"/>
</dbReference>
<evidence type="ECO:0000313" key="16">
    <source>
        <dbReference type="RefSeq" id="XP_040930124.1"/>
    </source>
</evidence>
<feature type="transmembrane region" description="Helical" evidence="13">
    <location>
        <begin position="958"/>
        <end position="981"/>
    </location>
</feature>
<comment type="subcellular location">
    <subcellularLocation>
        <location evidence="1">Membrane</location>
        <topology evidence="1">Single-pass type I membrane protein</topology>
    </subcellularLocation>
</comment>
<dbReference type="SMART" id="SM00220">
    <property type="entry name" value="S_TKc"/>
    <property type="match status" value="1"/>
</dbReference>
<evidence type="ECO:0000256" key="2">
    <source>
        <dbReference type="ARBA" id="ARBA00022527"/>
    </source>
</evidence>
<keyword evidence="11" id="KW-0325">Glycoprotein</keyword>
<evidence type="ECO:0000256" key="12">
    <source>
        <dbReference type="PROSITE-ProRule" id="PRU10141"/>
    </source>
</evidence>
<proteinExistence type="predicted"/>
<dbReference type="PANTHER" id="PTHR34590:SF5">
    <property type="entry name" value="OS04G0586500 PROTEIN"/>
    <property type="match status" value="1"/>
</dbReference>